<proteinExistence type="predicted"/>
<keyword evidence="2" id="KW-1185">Reference proteome</keyword>
<name>A0A4Y2L5I0_ARAVE</name>
<dbReference type="AlphaFoldDB" id="A0A4Y2L5I0"/>
<protein>
    <recommendedName>
        <fullName evidence="3">DUF4817 domain-containing protein</fullName>
    </recommendedName>
</protein>
<reference evidence="1 2" key="1">
    <citation type="journal article" date="2019" name="Sci. Rep.">
        <title>Orb-weaving spider Araneus ventricosus genome elucidates the spidroin gene catalogue.</title>
        <authorList>
            <person name="Kono N."/>
            <person name="Nakamura H."/>
            <person name="Ohtoshi R."/>
            <person name="Moran D.A.P."/>
            <person name="Shinohara A."/>
            <person name="Yoshida Y."/>
            <person name="Fujiwara M."/>
            <person name="Mori M."/>
            <person name="Tomita M."/>
            <person name="Arakawa K."/>
        </authorList>
    </citation>
    <scope>NUCLEOTIDE SEQUENCE [LARGE SCALE GENOMIC DNA]</scope>
</reference>
<accession>A0A4Y2L5I0</accession>
<evidence type="ECO:0000313" key="1">
    <source>
        <dbReference type="EMBL" id="GBN09925.1"/>
    </source>
</evidence>
<dbReference type="PANTHER" id="PTHR47326">
    <property type="entry name" value="TRANSPOSABLE ELEMENT TC3 TRANSPOSASE-LIKE PROTEIN"/>
    <property type="match status" value="1"/>
</dbReference>
<dbReference type="InterPro" id="IPR036397">
    <property type="entry name" value="RNaseH_sf"/>
</dbReference>
<evidence type="ECO:0000313" key="2">
    <source>
        <dbReference type="Proteomes" id="UP000499080"/>
    </source>
</evidence>
<organism evidence="1 2">
    <name type="scientific">Araneus ventricosus</name>
    <name type="common">Orbweaver spider</name>
    <name type="synonym">Epeira ventricosa</name>
    <dbReference type="NCBI Taxonomy" id="182803"/>
    <lineage>
        <taxon>Eukaryota</taxon>
        <taxon>Metazoa</taxon>
        <taxon>Ecdysozoa</taxon>
        <taxon>Arthropoda</taxon>
        <taxon>Chelicerata</taxon>
        <taxon>Arachnida</taxon>
        <taxon>Araneae</taxon>
        <taxon>Araneomorphae</taxon>
        <taxon>Entelegynae</taxon>
        <taxon>Araneoidea</taxon>
        <taxon>Araneidae</taxon>
        <taxon>Araneus</taxon>
    </lineage>
</organism>
<comment type="caution">
    <text evidence="1">The sequence shown here is derived from an EMBL/GenBank/DDBJ whole genome shotgun (WGS) entry which is preliminary data.</text>
</comment>
<sequence>MSRQALKKMIIKFEETGESGVLQGRGWKRLSNETAEEVALAVVERASGSQYSSRSARALSRDLSLLVLYHERCSITGARYCCLLQQQVIPTLQELECLETIAFMQDGAPTHIVRPVQTLVRAHFADDREISRSYPTAWPPRSPDLNLCDFWLWGFLKDLSMEEAYGLCLN</sequence>
<dbReference type="EMBL" id="BGPR01005409">
    <property type="protein sequence ID" value="GBN09925.1"/>
    <property type="molecule type" value="Genomic_DNA"/>
</dbReference>
<dbReference type="PANTHER" id="PTHR47326:SF1">
    <property type="entry name" value="HTH PSQ-TYPE DOMAIN-CONTAINING PROTEIN"/>
    <property type="match status" value="1"/>
</dbReference>
<dbReference type="GO" id="GO:0003676">
    <property type="term" value="F:nucleic acid binding"/>
    <property type="evidence" value="ECO:0007669"/>
    <property type="project" value="InterPro"/>
</dbReference>
<evidence type="ECO:0008006" key="3">
    <source>
        <dbReference type="Google" id="ProtNLM"/>
    </source>
</evidence>
<dbReference type="Proteomes" id="UP000499080">
    <property type="component" value="Unassembled WGS sequence"/>
</dbReference>
<dbReference type="Gene3D" id="3.30.420.10">
    <property type="entry name" value="Ribonuclease H-like superfamily/Ribonuclease H"/>
    <property type="match status" value="1"/>
</dbReference>
<gene>
    <name evidence="1" type="ORF">AVEN_216281_1</name>
</gene>